<dbReference type="OrthoDB" id="3257981at2759"/>
<proteinExistence type="predicted"/>
<dbReference type="Proteomes" id="UP000620124">
    <property type="component" value="Unassembled WGS sequence"/>
</dbReference>
<gene>
    <name evidence="2" type="ORF">MVEN_00140300</name>
</gene>
<feature type="chain" id="PRO_5034272260" evidence="1">
    <location>
        <begin position="21"/>
        <end position="494"/>
    </location>
</feature>
<dbReference type="EMBL" id="JACAZI010000002">
    <property type="protein sequence ID" value="KAF7368207.1"/>
    <property type="molecule type" value="Genomic_DNA"/>
</dbReference>
<evidence type="ECO:0000313" key="3">
    <source>
        <dbReference type="Proteomes" id="UP000620124"/>
    </source>
</evidence>
<keyword evidence="1" id="KW-0732">Signal</keyword>
<sequence>MLRLLLLVAVAQAVPTPVFSERQNTIFGNWTQVKCTDYGVTDAALPSDVRWNALDAQRAWGDVANAWNNEPRPSGDVSLQFPEFVMNYYHGPDNWNCRDIGDNACAPGVLECGDTAAGPAGWLVGNSLANIHNSHKEIYDALGTSLSQMQAEVGVFAATFEPVEADNSAEIVKEIIDSIVFVFGGFSAFFWSQLAEEAITFMSDAAKKGFSKDVFNAMTAYAISAGKDAISSGSPVLDQLNEQNKLSGALGVYFAAWQKAQSDFVDQIFSGTALTLSDLRSLVYNGRMNWPVGPSNTPNLQGLVDQSQKLMYAQMIPTAWQHSATARTPIVLESTDPCTSTVGSQMKGYMGDSTAAATHMCMNGRIYYLVNAPADRYAAVLMWSAPYEKCSRGLPGGTFNNLSGKWGNVRIDDIVIASYQGWVSNGNKNGWGVPDFFAQIQGGASPFDLFANGIQTAGYNSIPFCSVDNWGEISERVLALSGNTTSPLWPCESG</sequence>
<evidence type="ECO:0000256" key="1">
    <source>
        <dbReference type="SAM" id="SignalP"/>
    </source>
</evidence>
<evidence type="ECO:0000313" key="2">
    <source>
        <dbReference type="EMBL" id="KAF7368207.1"/>
    </source>
</evidence>
<name>A0A8H6YZS8_9AGAR</name>
<keyword evidence="3" id="KW-1185">Reference proteome</keyword>
<dbReference type="AlphaFoldDB" id="A0A8H6YZS8"/>
<reference evidence="2" key="1">
    <citation type="submission" date="2020-05" db="EMBL/GenBank/DDBJ databases">
        <title>Mycena genomes resolve the evolution of fungal bioluminescence.</title>
        <authorList>
            <person name="Tsai I.J."/>
        </authorList>
    </citation>
    <scope>NUCLEOTIDE SEQUENCE</scope>
    <source>
        <strain evidence="2">CCC161011</strain>
    </source>
</reference>
<feature type="signal peptide" evidence="1">
    <location>
        <begin position="1"/>
        <end position="20"/>
    </location>
</feature>
<comment type="caution">
    <text evidence="2">The sequence shown here is derived from an EMBL/GenBank/DDBJ whole genome shotgun (WGS) entry which is preliminary data.</text>
</comment>
<accession>A0A8H6YZS8</accession>
<organism evidence="2 3">
    <name type="scientific">Mycena venus</name>
    <dbReference type="NCBI Taxonomy" id="2733690"/>
    <lineage>
        <taxon>Eukaryota</taxon>
        <taxon>Fungi</taxon>
        <taxon>Dikarya</taxon>
        <taxon>Basidiomycota</taxon>
        <taxon>Agaricomycotina</taxon>
        <taxon>Agaricomycetes</taxon>
        <taxon>Agaricomycetidae</taxon>
        <taxon>Agaricales</taxon>
        <taxon>Marasmiineae</taxon>
        <taxon>Mycenaceae</taxon>
        <taxon>Mycena</taxon>
    </lineage>
</organism>
<protein>
    <submittedName>
        <fullName evidence="2">Uncharacterized protein</fullName>
    </submittedName>
</protein>